<evidence type="ECO:0000313" key="14">
    <source>
        <dbReference type="EMBL" id="VFB22056.1"/>
    </source>
</evidence>
<evidence type="ECO:0000256" key="6">
    <source>
        <dbReference type="ARBA" id="ARBA00022692"/>
    </source>
</evidence>
<dbReference type="Pfam" id="PF16750">
    <property type="entry name" value="HK_sensor"/>
    <property type="match status" value="1"/>
</dbReference>
<keyword evidence="5 14" id="KW-0808">Transferase</keyword>
<dbReference type="SUPFAM" id="SSF158472">
    <property type="entry name" value="HAMP domain-like"/>
    <property type="match status" value="1"/>
</dbReference>
<keyword evidence="6 11" id="KW-0812">Transmembrane</keyword>
<feature type="transmembrane region" description="Helical" evidence="11">
    <location>
        <begin position="9"/>
        <end position="29"/>
    </location>
</feature>
<comment type="subcellular location">
    <subcellularLocation>
        <location evidence="2">Membrane</location>
        <topology evidence="2">Multi-pass membrane protein</topology>
    </subcellularLocation>
</comment>
<evidence type="ECO:0000256" key="8">
    <source>
        <dbReference type="ARBA" id="ARBA00022989"/>
    </source>
</evidence>
<dbReference type="Pfam" id="PF00672">
    <property type="entry name" value="HAMP"/>
    <property type="match status" value="1"/>
</dbReference>
<dbReference type="InterPro" id="IPR003661">
    <property type="entry name" value="HisK_dim/P_dom"/>
</dbReference>
<dbReference type="SMART" id="SM00387">
    <property type="entry name" value="HATPase_c"/>
    <property type="match status" value="1"/>
</dbReference>
<dbReference type="AlphaFoldDB" id="A0A449IRI9"/>
<dbReference type="SMART" id="SM00304">
    <property type="entry name" value="HAMP"/>
    <property type="match status" value="1"/>
</dbReference>
<dbReference type="Gene3D" id="1.10.287.130">
    <property type="match status" value="1"/>
</dbReference>
<dbReference type="Gene3D" id="1.10.8.500">
    <property type="entry name" value="HAMP domain in histidine kinase"/>
    <property type="match status" value="1"/>
</dbReference>
<dbReference type="PRINTS" id="PR00344">
    <property type="entry name" value="BCTRLSENSOR"/>
</dbReference>
<evidence type="ECO:0000256" key="2">
    <source>
        <dbReference type="ARBA" id="ARBA00004141"/>
    </source>
</evidence>
<keyword evidence="10 11" id="KW-0472">Membrane</keyword>
<dbReference type="InterPro" id="IPR036097">
    <property type="entry name" value="HisK_dim/P_sf"/>
</dbReference>
<dbReference type="Pfam" id="PF00512">
    <property type="entry name" value="HisKA"/>
    <property type="match status" value="1"/>
</dbReference>
<evidence type="ECO:0000256" key="3">
    <source>
        <dbReference type="ARBA" id="ARBA00012438"/>
    </source>
</evidence>
<dbReference type="InterPro" id="IPR003660">
    <property type="entry name" value="HAMP_dom"/>
</dbReference>
<dbReference type="CDD" id="cd00082">
    <property type="entry name" value="HisKA"/>
    <property type="match status" value="1"/>
</dbReference>
<dbReference type="InterPro" id="IPR050428">
    <property type="entry name" value="TCS_sensor_his_kinase"/>
</dbReference>
<keyword evidence="9" id="KW-0902">Two-component regulatory system</keyword>
<organism evidence="14 15">
    <name type="scientific">Pseudomonas fragi</name>
    <dbReference type="NCBI Taxonomy" id="296"/>
    <lineage>
        <taxon>Bacteria</taxon>
        <taxon>Pseudomonadati</taxon>
        <taxon>Pseudomonadota</taxon>
        <taxon>Gammaproteobacteria</taxon>
        <taxon>Pseudomonadales</taxon>
        <taxon>Pseudomonadaceae</taxon>
        <taxon>Pseudomonas</taxon>
    </lineage>
</organism>
<proteinExistence type="predicted"/>
<dbReference type="PROSITE" id="PS50885">
    <property type="entry name" value="HAMP"/>
    <property type="match status" value="1"/>
</dbReference>
<dbReference type="PANTHER" id="PTHR45436">
    <property type="entry name" value="SENSOR HISTIDINE KINASE YKOH"/>
    <property type="match status" value="1"/>
</dbReference>
<evidence type="ECO:0000256" key="9">
    <source>
        <dbReference type="ARBA" id="ARBA00023012"/>
    </source>
</evidence>
<evidence type="ECO:0000256" key="4">
    <source>
        <dbReference type="ARBA" id="ARBA00022553"/>
    </source>
</evidence>
<evidence type="ECO:0000259" key="13">
    <source>
        <dbReference type="PROSITE" id="PS50885"/>
    </source>
</evidence>
<dbReference type="InterPro" id="IPR031930">
    <property type="entry name" value="HK_sensor"/>
</dbReference>
<dbReference type="EMBL" id="CAACYJ010000040">
    <property type="protein sequence ID" value="VFB22056.1"/>
    <property type="molecule type" value="Genomic_DNA"/>
</dbReference>
<feature type="transmembrane region" description="Helical" evidence="11">
    <location>
        <begin position="157"/>
        <end position="178"/>
    </location>
</feature>
<dbReference type="InterPro" id="IPR038428">
    <property type="entry name" value="HK_sensor_dom_sf"/>
</dbReference>
<feature type="domain" description="HAMP" evidence="13">
    <location>
        <begin position="176"/>
        <end position="231"/>
    </location>
</feature>
<evidence type="ECO:0000256" key="7">
    <source>
        <dbReference type="ARBA" id="ARBA00022777"/>
    </source>
</evidence>
<evidence type="ECO:0000259" key="12">
    <source>
        <dbReference type="PROSITE" id="PS50109"/>
    </source>
</evidence>
<dbReference type="GO" id="GO:0005886">
    <property type="term" value="C:plasma membrane"/>
    <property type="evidence" value="ECO:0007669"/>
    <property type="project" value="TreeGrafter"/>
</dbReference>
<keyword evidence="4" id="KW-0597">Phosphoprotein</keyword>
<accession>A0A449IRI9</accession>
<dbReference type="Pfam" id="PF02518">
    <property type="entry name" value="HATPase_c"/>
    <property type="match status" value="1"/>
</dbReference>
<gene>
    <name evidence="14" type="primary">pfeS_4</name>
    <name evidence="14" type="ORF">NCTC10754_04741</name>
</gene>
<dbReference type="InterPro" id="IPR036890">
    <property type="entry name" value="HATPase_C_sf"/>
</dbReference>
<dbReference type="SMART" id="SM00388">
    <property type="entry name" value="HisKA"/>
    <property type="match status" value="1"/>
</dbReference>
<protein>
    <recommendedName>
        <fullName evidence="3">histidine kinase</fullName>
        <ecNumber evidence="3">2.7.13.3</ecNumber>
    </recommendedName>
</protein>
<evidence type="ECO:0000256" key="1">
    <source>
        <dbReference type="ARBA" id="ARBA00000085"/>
    </source>
</evidence>
<dbReference type="InterPro" id="IPR005467">
    <property type="entry name" value="His_kinase_dom"/>
</dbReference>
<comment type="catalytic activity">
    <reaction evidence="1">
        <text>ATP + protein L-histidine = ADP + protein N-phospho-L-histidine.</text>
        <dbReference type="EC" id="2.7.13.3"/>
    </reaction>
</comment>
<dbReference type="EC" id="2.7.13.3" evidence="3"/>
<dbReference type="InterPro" id="IPR003594">
    <property type="entry name" value="HATPase_dom"/>
</dbReference>
<dbReference type="Gene3D" id="3.30.450.170">
    <property type="entry name" value="Two-component histidine kinase, sensor domain"/>
    <property type="match status" value="1"/>
</dbReference>
<dbReference type="GO" id="GO:0000155">
    <property type="term" value="F:phosphorelay sensor kinase activity"/>
    <property type="evidence" value="ECO:0007669"/>
    <property type="project" value="InterPro"/>
</dbReference>
<dbReference type="CDD" id="cd06225">
    <property type="entry name" value="HAMP"/>
    <property type="match status" value="1"/>
</dbReference>
<reference evidence="14 15" key="1">
    <citation type="submission" date="2019-02" db="EMBL/GenBank/DDBJ databases">
        <authorList>
            <consortium name="Pathogen Informatics"/>
        </authorList>
    </citation>
    <scope>NUCLEOTIDE SEQUENCE [LARGE SCALE GENOMIC DNA]</scope>
    <source>
        <strain evidence="14 15">3012STDY7103891</strain>
    </source>
</reference>
<dbReference type="RefSeq" id="WP_133145019.1">
    <property type="nucleotide sequence ID" value="NZ_CAACYJ010000040.1"/>
</dbReference>
<keyword evidence="7 14" id="KW-0418">Kinase</keyword>
<sequence>MRLPNRHSLLWQLVGVLALLCMLVISLQADLSKRLKDATALLSEPAKQSHIAYARQAETAWRERGMQGVDEFLRSLRKQERVWAAVVDEHQQSLSSQPLDEHERRKLDFVRPLHWTVGRPNGWPTFYVPFSDDKARLVMELPHRFNPREHLRVWEVLLQWVLPAGLALLLGFLLYRVLIAPVVTLRRQAAALSSGNLSARAGPQVARRRDELGDLGRTFDHMAERLENTLALQRRLMRDLSHELRTPLSRLRVTGEREPDMDAMRQRLEREVQSMDRLIGDTLELVWLDTERPALALEPVELDQLWEVLSGDASFESGWPIERLRCDLPPDCRVMGNLNSLAQALENILRNAIRHSPQHGAVTFTGVSKGAYWYVWIEDQGPGVAPDKLEQIFQPFTRLNAARPGGSGFGLGLSIARSVVQLQGGEIWAENTDSGLRINLKLQMYKM</sequence>
<name>A0A449IRI9_PSEFR</name>
<evidence type="ECO:0000256" key="5">
    <source>
        <dbReference type="ARBA" id="ARBA00022679"/>
    </source>
</evidence>
<dbReference type="PROSITE" id="PS50109">
    <property type="entry name" value="HIS_KIN"/>
    <property type="match status" value="1"/>
</dbReference>
<feature type="domain" description="Histidine kinase" evidence="12">
    <location>
        <begin position="239"/>
        <end position="446"/>
    </location>
</feature>
<evidence type="ECO:0000256" key="11">
    <source>
        <dbReference type="SAM" id="Phobius"/>
    </source>
</evidence>
<dbReference type="Gene3D" id="3.30.565.10">
    <property type="entry name" value="Histidine kinase-like ATPase, C-terminal domain"/>
    <property type="match status" value="1"/>
</dbReference>
<dbReference type="SUPFAM" id="SSF55874">
    <property type="entry name" value="ATPase domain of HSP90 chaperone/DNA topoisomerase II/histidine kinase"/>
    <property type="match status" value="1"/>
</dbReference>
<dbReference type="SUPFAM" id="SSF47384">
    <property type="entry name" value="Homodimeric domain of signal transducing histidine kinase"/>
    <property type="match status" value="1"/>
</dbReference>
<evidence type="ECO:0000256" key="10">
    <source>
        <dbReference type="ARBA" id="ARBA00023136"/>
    </source>
</evidence>
<dbReference type="Proteomes" id="UP000330809">
    <property type="component" value="Unassembled WGS sequence"/>
</dbReference>
<dbReference type="InterPro" id="IPR004358">
    <property type="entry name" value="Sig_transdc_His_kin-like_C"/>
</dbReference>
<dbReference type="PANTHER" id="PTHR45436:SF15">
    <property type="entry name" value="SENSOR HISTIDINE KINASE CUSS"/>
    <property type="match status" value="1"/>
</dbReference>
<keyword evidence="8 11" id="KW-1133">Transmembrane helix</keyword>
<evidence type="ECO:0000313" key="15">
    <source>
        <dbReference type="Proteomes" id="UP000330809"/>
    </source>
</evidence>